<evidence type="ECO:0000313" key="11">
    <source>
        <dbReference type="Proteomes" id="UP000003280"/>
    </source>
</evidence>
<dbReference type="Proteomes" id="UP000003280">
    <property type="component" value="Unassembled WGS sequence"/>
</dbReference>
<comment type="cofactor">
    <cofactor evidence="8">
        <name>Mn(2+)</name>
        <dbReference type="ChEBI" id="CHEBI:29035"/>
    </cofactor>
    <text evidence="8">Binds 2 manganese ions per subunit.</text>
</comment>
<dbReference type="InterPro" id="IPR008283">
    <property type="entry name" value="Peptidase_M17_N"/>
</dbReference>
<feature type="binding site" evidence="8">
    <location>
        <position position="236"/>
    </location>
    <ligand>
        <name>Mn(2+)</name>
        <dbReference type="ChEBI" id="CHEBI:29035"/>
        <label>2</label>
    </ligand>
</feature>
<comment type="caution">
    <text evidence="10">The sequence shown here is derived from an EMBL/GenBank/DDBJ whole genome shotgun (WGS) entry which is preliminary data.</text>
</comment>
<feature type="binding site" evidence="8">
    <location>
        <position position="241"/>
    </location>
    <ligand>
        <name>Mn(2+)</name>
        <dbReference type="ChEBI" id="CHEBI:29035"/>
        <label>1</label>
    </ligand>
</feature>
<dbReference type="AlphaFoldDB" id="E0NNW9"/>
<dbReference type="EC" id="3.4.11.10" evidence="8"/>
<dbReference type="SUPFAM" id="SSF52949">
    <property type="entry name" value="Macro domain-like"/>
    <property type="match status" value="1"/>
</dbReference>
<keyword evidence="5 8" id="KW-0645">Protease</keyword>
<dbReference type="STRING" id="862517.HMPREF9225_1858"/>
<evidence type="ECO:0000256" key="4">
    <source>
        <dbReference type="ARBA" id="ARBA00022438"/>
    </source>
</evidence>
<dbReference type="GO" id="GO:0005737">
    <property type="term" value="C:cytoplasm"/>
    <property type="evidence" value="ECO:0007669"/>
    <property type="project" value="UniProtKB-SubCell"/>
</dbReference>
<keyword evidence="8" id="KW-0464">Manganese</keyword>
<dbReference type="NCBIfam" id="NF002083">
    <property type="entry name" value="PRK00913.3-5"/>
    <property type="match status" value="1"/>
</dbReference>
<dbReference type="InterPro" id="IPR000819">
    <property type="entry name" value="Peptidase_M17_C"/>
</dbReference>
<dbReference type="EC" id="3.4.11.1" evidence="8"/>
<keyword evidence="8" id="KW-0479">Metal-binding</keyword>
<evidence type="ECO:0000313" key="10">
    <source>
        <dbReference type="EMBL" id="EFM24437.1"/>
    </source>
</evidence>
<feature type="binding site" evidence="8">
    <location>
        <position position="320"/>
    </location>
    <ligand>
        <name>Mn(2+)</name>
        <dbReference type="ChEBI" id="CHEBI:29035"/>
        <label>2</label>
    </ligand>
</feature>
<keyword evidence="8" id="KW-0963">Cytoplasm</keyword>
<keyword evidence="4 8" id="KW-0031">Aminopeptidase</keyword>
<dbReference type="HOGENOM" id="CLU_013734_6_3_9"/>
<feature type="binding site" evidence="8">
    <location>
        <position position="259"/>
    </location>
    <ligand>
        <name>Mn(2+)</name>
        <dbReference type="ChEBI" id="CHEBI:29035"/>
        <label>2</label>
    </ligand>
</feature>
<dbReference type="HAMAP" id="MF_00181">
    <property type="entry name" value="Cytosol_peptidase_M17"/>
    <property type="match status" value="1"/>
</dbReference>
<dbReference type="InterPro" id="IPR023042">
    <property type="entry name" value="Peptidase_M17_leu_NH2_pept"/>
</dbReference>
<proteinExistence type="inferred from homology"/>
<dbReference type="MEROPS" id="M17.013"/>
<dbReference type="PRINTS" id="PR00481">
    <property type="entry name" value="LAMNOPPTDASE"/>
</dbReference>
<dbReference type="eggNOG" id="COG0260">
    <property type="taxonomic scope" value="Bacteria"/>
</dbReference>
<reference evidence="10 11" key="1">
    <citation type="submission" date="2010-07" db="EMBL/GenBank/DDBJ databases">
        <authorList>
            <person name="Muzny D."/>
            <person name="Qin X."/>
            <person name="Deng J."/>
            <person name="Jiang H."/>
            <person name="Liu Y."/>
            <person name="Qu J."/>
            <person name="Song X.-Z."/>
            <person name="Zhang L."/>
            <person name="Thornton R."/>
            <person name="Coyle M."/>
            <person name="Francisco L."/>
            <person name="Jackson L."/>
            <person name="Javaid M."/>
            <person name="Korchina V."/>
            <person name="Kovar C."/>
            <person name="Mata R."/>
            <person name="Mathew T."/>
            <person name="Ngo R."/>
            <person name="Nguyen L."/>
            <person name="Nguyen N."/>
            <person name="Okwuonu G."/>
            <person name="Ongeri F."/>
            <person name="Pham C."/>
            <person name="Simmons D."/>
            <person name="Wilczek-Boney K."/>
            <person name="Hale W."/>
            <person name="Jakkamsetti A."/>
            <person name="Pham P."/>
            <person name="Ruth R."/>
            <person name="San Lucas F."/>
            <person name="Warren J."/>
            <person name="Zhang J."/>
            <person name="Zhao Z."/>
            <person name="Zhou C."/>
            <person name="Zhu D."/>
            <person name="Lee S."/>
            <person name="Bess C."/>
            <person name="Blankenburg K."/>
            <person name="Forbes L."/>
            <person name="Fu Q."/>
            <person name="Gubbala S."/>
            <person name="Hirani K."/>
            <person name="Jayaseelan J.C."/>
            <person name="Lara F."/>
            <person name="Munidasa M."/>
            <person name="Palculict T."/>
            <person name="Patil S."/>
            <person name="Pu L.-L."/>
            <person name="Saada N."/>
            <person name="Tang L."/>
            <person name="Weissenberger G."/>
            <person name="Zhu Y."/>
            <person name="Hemphill L."/>
            <person name="Shang Y."/>
            <person name="Youmans B."/>
            <person name="Ayvaz T."/>
            <person name="Ross M."/>
            <person name="Santibanez J."/>
            <person name="Aqrawi P."/>
            <person name="Gross S."/>
            <person name="Joshi V."/>
            <person name="Fowler G."/>
            <person name="Nazareth L."/>
            <person name="Reid J."/>
            <person name="Worley K."/>
            <person name="Petrosino J."/>
            <person name="Highlander S."/>
            <person name="Gibbs R."/>
        </authorList>
    </citation>
    <scope>NUCLEOTIDE SEQUENCE [LARGE SCALE GENOMIC DNA]</scope>
    <source>
        <strain evidence="10 11">ATCC BAA-1640</strain>
    </source>
</reference>
<dbReference type="Pfam" id="PF02789">
    <property type="entry name" value="Peptidase_M17_N"/>
    <property type="match status" value="1"/>
</dbReference>
<protein>
    <recommendedName>
        <fullName evidence="8">Probable cytosol aminopeptidase</fullName>
        <ecNumber evidence="8">3.4.11.1</ecNumber>
    </recommendedName>
    <alternativeName>
        <fullName evidence="8">Leucine aminopeptidase</fullName>
        <shortName evidence="8">LAP</shortName>
        <ecNumber evidence="8">3.4.11.10</ecNumber>
    </alternativeName>
    <alternativeName>
        <fullName evidence="8">Leucyl aminopeptidase</fullName>
    </alternativeName>
</protein>
<dbReference type="GO" id="GO:0070006">
    <property type="term" value="F:metalloaminopeptidase activity"/>
    <property type="evidence" value="ECO:0007669"/>
    <property type="project" value="InterPro"/>
</dbReference>
<evidence type="ECO:0000256" key="3">
    <source>
        <dbReference type="ARBA" id="ARBA00009528"/>
    </source>
</evidence>
<dbReference type="PANTHER" id="PTHR11963:SF23">
    <property type="entry name" value="CYTOSOL AMINOPEPTIDASE"/>
    <property type="match status" value="1"/>
</dbReference>
<comment type="subcellular location">
    <subcellularLocation>
        <location evidence="8">Cytoplasm</location>
    </subcellularLocation>
</comment>
<evidence type="ECO:0000256" key="2">
    <source>
        <dbReference type="ARBA" id="ARBA00000967"/>
    </source>
</evidence>
<evidence type="ECO:0000256" key="6">
    <source>
        <dbReference type="ARBA" id="ARBA00022801"/>
    </source>
</evidence>
<gene>
    <name evidence="10" type="primary">pepA2</name>
    <name evidence="8" type="synonym">pepA</name>
    <name evidence="10" type="ORF">HMPREF9225_1858</name>
</gene>
<dbReference type="GO" id="GO:0006508">
    <property type="term" value="P:proteolysis"/>
    <property type="evidence" value="ECO:0007669"/>
    <property type="project" value="UniProtKB-KW"/>
</dbReference>
<keyword evidence="6 8" id="KW-0378">Hydrolase</keyword>
<dbReference type="Gene3D" id="3.40.630.10">
    <property type="entry name" value="Zn peptidases"/>
    <property type="match status" value="1"/>
</dbReference>
<organism evidence="10 11">
    <name type="scientific">Peptoniphilus duerdenii ATCC BAA-1640</name>
    <dbReference type="NCBI Taxonomy" id="862517"/>
    <lineage>
        <taxon>Bacteria</taxon>
        <taxon>Bacillati</taxon>
        <taxon>Bacillota</taxon>
        <taxon>Tissierellia</taxon>
        <taxon>Tissierellales</taxon>
        <taxon>Peptoniphilaceae</taxon>
        <taxon>Peptoniphilus</taxon>
    </lineage>
</organism>
<feature type="binding site" evidence="8">
    <location>
        <position position="241"/>
    </location>
    <ligand>
        <name>Mn(2+)</name>
        <dbReference type="ChEBI" id="CHEBI:29035"/>
        <label>2</label>
    </ligand>
</feature>
<evidence type="ECO:0000256" key="1">
    <source>
        <dbReference type="ARBA" id="ARBA00000135"/>
    </source>
</evidence>
<feature type="binding site" evidence="8">
    <location>
        <position position="320"/>
    </location>
    <ligand>
        <name>Mn(2+)</name>
        <dbReference type="ChEBI" id="CHEBI:29035"/>
        <label>1</label>
    </ligand>
</feature>
<dbReference type="PANTHER" id="PTHR11963">
    <property type="entry name" value="LEUCINE AMINOPEPTIDASE-RELATED"/>
    <property type="match status" value="1"/>
</dbReference>
<comment type="function">
    <text evidence="7 8">Presumably involved in the processing and regular turnover of intracellular proteins. Catalyzes the removal of unsubstituted N-terminal amino acids from various peptides.</text>
</comment>
<comment type="similarity">
    <text evidence="3 8">Belongs to the peptidase M17 family.</text>
</comment>
<evidence type="ECO:0000256" key="5">
    <source>
        <dbReference type="ARBA" id="ARBA00022670"/>
    </source>
</evidence>
<accession>E0NNW9</accession>
<dbReference type="PROSITE" id="PS00631">
    <property type="entry name" value="CYTOSOL_AP"/>
    <property type="match status" value="1"/>
</dbReference>
<feature type="active site" evidence="8">
    <location>
        <position position="322"/>
    </location>
</feature>
<dbReference type="SUPFAM" id="SSF53187">
    <property type="entry name" value="Zn-dependent exopeptidases"/>
    <property type="match status" value="1"/>
</dbReference>
<dbReference type="OrthoDB" id="9809354at2"/>
<dbReference type="Pfam" id="PF00883">
    <property type="entry name" value="Peptidase_M17"/>
    <property type="match status" value="1"/>
</dbReference>
<comment type="catalytic activity">
    <reaction evidence="2 8">
        <text>Release of an N-terminal amino acid, preferentially leucine, but not glutamic or aspartic acids.</text>
        <dbReference type="EC" id="3.4.11.10"/>
    </reaction>
</comment>
<keyword evidence="11" id="KW-1185">Reference proteome</keyword>
<feature type="domain" description="Cytosol aminopeptidase" evidence="9">
    <location>
        <begin position="316"/>
        <end position="323"/>
    </location>
</feature>
<feature type="binding site" evidence="8">
    <location>
        <position position="318"/>
    </location>
    <ligand>
        <name>Mn(2+)</name>
        <dbReference type="ChEBI" id="CHEBI:29035"/>
        <label>1</label>
    </ligand>
</feature>
<name>E0NNW9_9FIRM</name>
<evidence type="ECO:0000259" key="9">
    <source>
        <dbReference type="PROSITE" id="PS00631"/>
    </source>
</evidence>
<feature type="active site" evidence="8">
    <location>
        <position position="248"/>
    </location>
</feature>
<dbReference type="RefSeq" id="WP_008902633.1">
    <property type="nucleotide sequence ID" value="NZ_GL397071.1"/>
</dbReference>
<dbReference type="EMBL" id="AEEH01000053">
    <property type="protein sequence ID" value="EFM24437.1"/>
    <property type="molecule type" value="Genomic_DNA"/>
</dbReference>
<dbReference type="GO" id="GO:0030145">
    <property type="term" value="F:manganese ion binding"/>
    <property type="evidence" value="ECO:0007669"/>
    <property type="project" value="UniProtKB-UniRule"/>
</dbReference>
<evidence type="ECO:0000256" key="8">
    <source>
        <dbReference type="HAMAP-Rule" id="MF_00181"/>
    </source>
</evidence>
<dbReference type="Gene3D" id="3.40.220.10">
    <property type="entry name" value="Leucine Aminopeptidase, subunit E, domain 1"/>
    <property type="match status" value="1"/>
</dbReference>
<dbReference type="InterPro" id="IPR043472">
    <property type="entry name" value="Macro_dom-like"/>
</dbReference>
<comment type="catalytic activity">
    <reaction evidence="1 8">
        <text>Release of an N-terminal amino acid, Xaa-|-Yaa-, in which Xaa is preferably Leu, but may be other amino acids including Pro although not Arg or Lys, and Yaa may be Pro. Amino acid amides and methyl esters are also readily hydrolyzed, but rates on arylamides are exceedingly low.</text>
        <dbReference type="EC" id="3.4.11.1"/>
    </reaction>
</comment>
<dbReference type="InterPro" id="IPR011356">
    <property type="entry name" value="Leucine_aapep/pepB"/>
</dbReference>
<evidence type="ECO:0000256" key="7">
    <source>
        <dbReference type="ARBA" id="ARBA00049972"/>
    </source>
</evidence>
<dbReference type="CDD" id="cd00433">
    <property type="entry name" value="Peptidase_M17"/>
    <property type="match status" value="1"/>
</dbReference>
<sequence>MNFKIESGKGVELVLVPENFEGLNVCDETLGYLKESFSPKLGNILTILGPGKRERVFVGIGKESNLDHLRRAIFAGTKKIIEIKKDMKFSLKKVSSFEKEDVLKVLVEGALQATYKFDKYLKKDEDERETTVFIEGAEGLENLVEEYKNVLEGVFVTRDLVNTPANDMYPEVLANFAKEDLGNLGVNVKVLGKSEIEALNMEAFLQVARGSDKEPKFIIMEYLPVADEKPIMLVGKGLTYDAGGYAIKPAGSMASMKSDMGGSAAVIGAIHALAKNKVKKNVVGIVAACENLISGDAYKNGDIIGSMKGLTIEVVNTDAEGRLTLADALYYAATKYDGKVIVDLATLTGACIVGLGMYTTGSVSNCDENYNKIAKAFEKSGELVWRWPTFEVHREAVKGTISDLLNSVSGGGGSITAGLFLENFVEERPWVHLDIAGPAFGDSQKGYLPKGATGVPVKSLYEFVKNY</sequence>